<feature type="compositionally biased region" description="Basic and acidic residues" evidence="1">
    <location>
        <begin position="9"/>
        <end position="23"/>
    </location>
</feature>
<dbReference type="Pfam" id="PF03009">
    <property type="entry name" value="GDPD"/>
    <property type="match status" value="1"/>
</dbReference>
<feature type="region of interest" description="Disordered" evidence="1">
    <location>
        <begin position="1"/>
        <end position="25"/>
    </location>
</feature>
<feature type="transmembrane region" description="Helical" evidence="2">
    <location>
        <begin position="198"/>
        <end position="216"/>
    </location>
</feature>
<feature type="transmembrane region" description="Helical" evidence="2">
    <location>
        <begin position="254"/>
        <end position="280"/>
    </location>
</feature>
<dbReference type="InterPro" id="IPR030395">
    <property type="entry name" value="GP_PDE_dom"/>
</dbReference>
<protein>
    <submittedName>
        <fullName evidence="4">Glycerophosphodiester phosphodiesterase family protein</fullName>
    </submittedName>
</protein>
<sequence length="647" mass="73486">MLQGINRKNKQDKDRRETVKEGESQGEELSSIVGKKVKKKKQHFSSYLRVVPQLLEYKLIAFVLLQVVVFGLKKLGMLLIYSTGRVAVTSGDYHFLFRTWQGWLIMLITFLAFFFAMSVDINGTFLLSARLLRKEKVQMPSLIRETFASIPKFINKHGILLCLYVALGAPFLGVGFNLTLTKHYYIPSFVVDAIRTSPRYMCIYVAIMAFLVFFGVRNTLAFPYILVDGKTAHEATILSHRMIRKKWRPIASRLLIFTLQLVALLLLLSFLIALLGTLVTSITDLPRYFNRFIFIFAYGGGVLLLIFFTLSFPAMEALEITRIFMNFDAKEEIFFEKELPKRSFLPLRVWSCCLIASMLFLSFLGTLFFDELFPARTDTKIVAHRLGGYAAPENSLLGFDSALNQSAYGFETDIQRSKDGVYVINHDNTFARTCGVNRLVSDMTWEEIQRLRIADPTGKPSSQHPPSLEELLDYARGKGKLYLELKGPTADLKMADDVSRMVRERGMTDQCVITSLKYSLVAHVYHKYPEIETGYIYYFSFGDRAALDCDDMIMEEEAATESAINTVHNAGKKVLVWTVNSPESAYRFMDSDADAVITDQVSMCKDVEKGLEARSDTERVIDYLSRNPLFGVNISQPIKLGGILQAR</sequence>
<organism evidence="4 5">
    <name type="scientific">Shuttleworthella satelles DSM 14600</name>
    <dbReference type="NCBI Taxonomy" id="626523"/>
    <lineage>
        <taxon>Bacteria</taxon>
        <taxon>Bacillati</taxon>
        <taxon>Bacillota</taxon>
        <taxon>Clostridia</taxon>
        <taxon>Lachnospirales</taxon>
        <taxon>Lachnospiraceae</taxon>
        <taxon>Shuttleworthella</taxon>
    </lineage>
</organism>
<dbReference type="InterPro" id="IPR018476">
    <property type="entry name" value="GlyceroP-diester-Pdiesterase_M"/>
</dbReference>
<proteinExistence type="predicted"/>
<dbReference type="HOGENOM" id="CLU_030006_15_1_9"/>
<evidence type="ECO:0000313" key="5">
    <source>
        <dbReference type="Proteomes" id="UP000003494"/>
    </source>
</evidence>
<dbReference type="PROSITE" id="PS51704">
    <property type="entry name" value="GP_PDE"/>
    <property type="match status" value="1"/>
</dbReference>
<dbReference type="EMBL" id="ACIP02000007">
    <property type="protein sequence ID" value="EEP27361.1"/>
    <property type="molecule type" value="Genomic_DNA"/>
</dbReference>
<name>C4GEA9_9FIRM</name>
<comment type="caution">
    <text evidence="4">The sequence shown here is derived from an EMBL/GenBank/DDBJ whole genome shotgun (WGS) entry which is preliminary data.</text>
</comment>
<feature type="transmembrane region" description="Helical" evidence="2">
    <location>
        <begin position="102"/>
        <end position="129"/>
    </location>
</feature>
<dbReference type="GO" id="GO:0006629">
    <property type="term" value="P:lipid metabolic process"/>
    <property type="evidence" value="ECO:0007669"/>
    <property type="project" value="InterPro"/>
</dbReference>
<reference evidence="4" key="1">
    <citation type="submission" date="2009-04" db="EMBL/GenBank/DDBJ databases">
        <authorList>
            <person name="Weinstock G."/>
            <person name="Sodergren E."/>
            <person name="Clifton S."/>
            <person name="Fulton L."/>
            <person name="Fulton B."/>
            <person name="Courtney L."/>
            <person name="Fronick C."/>
            <person name="Harrison M."/>
            <person name="Strong C."/>
            <person name="Farmer C."/>
            <person name="Delahaunty K."/>
            <person name="Markovic C."/>
            <person name="Hall O."/>
            <person name="Minx P."/>
            <person name="Tomlinson C."/>
            <person name="Mitreva M."/>
            <person name="Nelson J."/>
            <person name="Hou S."/>
            <person name="Wollam A."/>
            <person name="Pepin K.H."/>
            <person name="Johnson M."/>
            <person name="Bhonagiri V."/>
            <person name="Nash W.E."/>
            <person name="Warren W."/>
            <person name="Chinwalla A."/>
            <person name="Mardis E.R."/>
            <person name="Wilson R.K."/>
        </authorList>
    </citation>
    <scope>NUCLEOTIDE SEQUENCE [LARGE SCALE GENOMIC DNA]</scope>
    <source>
        <strain evidence="4">DSM 14600</strain>
    </source>
</reference>
<dbReference type="Pfam" id="PF10110">
    <property type="entry name" value="GPDPase_memb"/>
    <property type="match status" value="1"/>
</dbReference>
<dbReference type="eggNOG" id="COG0584">
    <property type="taxonomic scope" value="Bacteria"/>
</dbReference>
<dbReference type="InterPro" id="IPR017946">
    <property type="entry name" value="PLC-like_Pdiesterase_TIM-brl"/>
</dbReference>
<dbReference type="Gene3D" id="3.20.20.190">
    <property type="entry name" value="Phosphatidylinositol (PI) phosphodiesterase"/>
    <property type="match status" value="1"/>
</dbReference>
<evidence type="ECO:0000313" key="4">
    <source>
        <dbReference type="EMBL" id="EEP27361.1"/>
    </source>
</evidence>
<dbReference type="GO" id="GO:0008081">
    <property type="term" value="F:phosphoric diester hydrolase activity"/>
    <property type="evidence" value="ECO:0007669"/>
    <property type="project" value="InterPro"/>
</dbReference>
<dbReference type="PANTHER" id="PTHR46211">
    <property type="entry name" value="GLYCEROPHOSPHORYL DIESTER PHOSPHODIESTERASE"/>
    <property type="match status" value="1"/>
</dbReference>
<feature type="transmembrane region" description="Helical" evidence="2">
    <location>
        <begin position="59"/>
        <end position="82"/>
    </location>
</feature>
<evidence type="ECO:0000256" key="1">
    <source>
        <dbReference type="SAM" id="MobiDB-lite"/>
    </source>
</evidence>
<keyword evidence="2" id="KW-1133">Transmembrane helix</keyword>
<feature type="transmembrane region" description="Helical" evidence="2">
    <location>
        <begin position="158"/>
        <end position="178"/>
    </location>
</feature>
<feature type="transmembrane region" description="Helical" evidence="2">
    <location>
        <begin position="292"/>
        <end position="315"/>
    </location>
</feature>
<dbReference type="PANTHER" id="PTHR46211:SF8">
    <property type="entry name" value="PHOSPHODIESTERASE"/>
    <property type="match status" value="1"/>
</dbReference>
<dbReference type="STRING" id="626523.GCWU000342_02055"/>
<dbReference type="Proteomes" id="UP000003494">
    <property type="component" value="Unassembled WGS sequence"/>
</dbReference>
<keyword evidence="5" id="KW-1185">Reference proteome</keyword>
<dbReference type="AlphaFoldDB" id="C4GEA9"/>
<keyword evidence="2" id="KW-0812">Transmembrane</keyword>
<evidence type="ECO:0000256" key="2">
    <source>
        <dbReference type="SAM" id="Phobius"/>
    </source>
</evidence>
<feature type="domain" description="GP-PDE" evidence="3">
    <location>
        <begin position="379"/>
        <end position="608"/>
    </location>
</feature>
<gene>
    <name evidence="4" type="ORF">GCWU000342_02055</name>
</gene>
<dbReference type="SUPFAM" id="SSF51695">
    <property type="entry name" value="PLC-like phosphodiesterases"/>
    <property type="match status" value="1"/>
</dbReference>
<accession>C4GEA9</accession>
<evidence type="ECO:0000259" key="3">
    <source>
        <dbReference type="PROSITE" id="PS51704"/>
    </source>
</evidence>
<keyword evidence="2" id="KW-0472">Membrane</keyword>
<dbReference type="RefSeq" id="WP_006907032.1">
    <property type="nucleotide sequence ID" value="NZ_GG665867.1"/>
</dbReference>
<feature type="transmembrane region" description="Helical" evidence="2">
    <location>
        <begin position="347"/>
        <end position="369"/>
    </location>
</feature>